<organism evidence="1">
    <name type="scientific">Tanacetum cinerariifolium</name>
    <name type="common">Dalmatian daisy</name>
    <name type="synonym">Chrysanthemum cinerariifolium</name>
    <dbReference type="NCBI Taxonomy" id="118510"/>
    <lineage>
        <taxon>Eukaryota</taxon>
        <taxon>Viridiplantae</taxon>
        <taxon>Streptophyta</taxon>
        <taxon>Embryophyta</taxon>
        <taxon>Tracheophyta</taxon>
        <taxon>Spermatophyta</taxon>
        <taxon>Magnoliopsida</taxon>
        <taxon>eudicotyledons</taxon>
        <taxon>Gunneridae</taxon>
        <taxon>Pentapetalae</taxon>
        <taxon>asterids</taxon>
        <taxon>campanulids</taxon>
        <taxon>Asterales</taxon>
        <taxon>Asteraceae</taxon>
        <taxon>Asteroideae</taxon>
        <taxon>Anthemideae</taxon>
        <taxon>Anthemidinae</taxon>
        <taxon>Tanacetum</taxon>
    </lineage>
</organism>
<accession>A0A699TSF5</accession>
<gene>
    <name evidence="1" type="ORF">Tci_882693</name>
</gene>
<reference evidence="1" key="1">
    <citation type="journal article" date="2019" name="Sci. Rep.">
        <title>Draft genome of Tanacetum cinerariifolium, the natural source of mosquito coil.</title>
        <authorList>
            <person name="Yamashiro T."/>
            <person name="Shiraishi A."/>
            <person name="Satake H."/>
            <person name="Nakayama K."/>
        </authorList>
    </citation>
    <scope>NUCLEOTIDE SEQUENCE</scope>
</reference>
<name>A0A699TSF5_TANCI</name>
<evidence type="ECO:0008006" key="2">
    <source>
        <dbReference type="Google" id="ProtNLM"/>
    </source>
</evidence>
<feature type="non-terminal residue" evidence="1">
    <location>
        <position position="1"/>
    </location>
</feature>
<protein>
    <recommendedName>
        <fullName evidence="2">Transposase (Putative), gypsy type</fullName>
    </recommendedName>
</protein>
<dbReference type="AlphaFoldDB" id="A0A699TSF5"/>
<feature type="non-terminal residue" evidence="1">
    <location>
        <position position="154"/>
    </location>
</feature>
<proteinExistence type="predicted"/>
<evidence type="ECO:0000313" key="1">
    <source>
        <dbReference type="EMBL" id="GFD10724.1"/>
    </source>
</evidence>
<dbReference type="EMBL" id="BKCJ011254186">
    <property type="protein sequence ID" value="GFD10724.1"/>
    <property type="molecule type" value="Genomic_DNA"/>
</dbReference>
<comment type="caution">
    <text evidence="1">The sequence shown here is derived from an EMBL/GenBank/DDBJ whole genome shotgun (WGS) entry which is preliminary data.</text>
</comment>
<sequence length="154" mass="16864">LSIKAFTLKFEKDKLVDHVSNLKGTCSKLRDEMSGYKLFKEQIESPEYLATLRGAIGCSIDKGLAAGIDHGKAERGLTDVTDYNPTAKADYISVVTALRAMDFPLLAQLESHKDASIADIMNLLCLEGLTADAPETSQVQPSLEQLMLPVHRLE</sequence>